<evidence type="ECO:0000256" key="4">
    <source>
        <dbReference type="ARBA" id="ARBA00022519"/>
    </source>
</evidence>
<evidence type="ECO:0000313" key="7">
    <source>
        <dbReference type="Proteomes" id="UP000665026"/>
    </source>
</evidence>
<organism evidence="6 7">
    <name type="scientific">Cognatishimia activa</name>
    <dbReference type="NCBI Taxonomy" id="1715691"/>
    <lineage>
        <taxon>Bacteria</taxon>
        <taxon>Pseudomonadati</taxon>
        <taxon>Pseudomonadota</taxon>
        <taxon>Alphaproteobacteria</taxon>
        <taxon>Rhodobacterales</taxon>
        <taxon>Paracoccaceae</taxon>
        <taxon>Cognatishimia</taxon>
    </lineage>
</organism>
<protein>
    <submittedName>
        <fullName evidence="6">ABC transporter substrate-binding protein</fullName>
    </submittedName>
</protein>
<comment type="subcellular location">
    <subcellularLocation>
        <location evidence="1">Endomembrane system</location>
    </subcellularLocation>
</comment>
<dbReference type="PANTHER" id="PTHR30024:SF43">
    <property type="entry name" value="BLL4572 PROTEIN"/>
    <property type="match status" value="1"/>
</dbReference>
<proteinExistence type="predicted"/>
<dbReference type="GO" id="GO:0012505">
    <property type="term" value="C:endomembrane system"/>
    <property type="evidence" value="ECO:0007669"/>
    <property type="project" value="UniProtKB-SubCell"/>
</dbReference>
<keyword evidence="5" id="KW-0472">Membrane</keyword>
<keyword evidence="2" id="KW-0813">Transport</keyword>
<sequence>MSLTPIAAGFIPLVDAAPLIVAKELGFAEEEGLDLSLERAPSWSTLRDQLAFGQIQAAHMLSPVPVASYLGLMNGLPKLQVLSVLSMNGNVIGVSPNMAALLEVRGYGFDFKDAKAAALAVASLPKPLRIGVPFYLSMHSELVSIWLNAVGLKAGDDFQIQAVPPPLMAQAIKNGDLDIFCVGEPWGSVTVDTANGTLILPGAAIWTAAPEKVLATRADWAEQNEDTALKLIRALWRAGQWLDQPSKHVALAEVLARKDYVGVNSDLIDRALTGRLVLNSAGANKHHDNFLRFHTEGATFPWQSQADWIAERLKARHGTVDDVAASEVHKIFRSDLYRRALGQLGAPMPLSNSKIEGGLTESTEVRAVTGSLSLGQNRFFDGQTFDPQR</sequence>
<accession>A0A975I6I5</accession>
<dbReference type="InterPro" id="IPR044527">
    <property type="entry name" value="NrtA/CpmA_ABC-bd_dom"/>
</dbReference>
<keyword evidence="4" id="KW-0997">Cell inner membrane</keyword>
<dbReference type="CDD" id="cd13553">
    <property type="entry name" value="PBP2_NrtA_CpmA_like"/>
    <property type="match status" value="1"/>
</dbReference>
<dbReference type="Gene3D" id="3.40.190.10">
    <property type="entry name" value="Periplasmic binding protein-like II"/>
    <property type="match status" value="2"/>
</dbReference>
<dbReference type="Pfam" id="PF13379">
    <property type="entry name" value="NMT1_2"/>
    <property type="match status" value="1"/>
</dbReference>
<keyword evidence="3" id="KW-1003">Cell membrane</keyword>
<dbReference type="KEGG" id="cact:HZ995_10690"/>
<evidence type="ECO:0000256" key="1">
    <source>
        <dbReference type="ARBA" id="ARBA00004308"/>
    </source>
</evidence>
<name>A0A975I6I5_9RHOB</name>
<evidence type="ECO:0000313" key="6">
    <source>
        <dbReference type="EMBL" id="QTN34960.1"/>
    </source>
</evidence>
<dbReference type="SUPFAM" id="SSF53850">
    <property type="entry name" value="Periplasmic binding protein-like II"/>
    <property type="match status" value="1"/>
</dbReference>
<dbReference type="PANTHER" id="PTHR30024">
    <property type="entry name" value="ALIPHATIC SULFONATES-BINDING PROTEIN-RELATED"/>
    <property type="match status" value="1"/>
</dbReference>
<dbReference type="AlphaFoldDB" id="A0A975I6I5"/>
<dbReference type="EMBL" id="CP060010">
    <property type="protein sequence ID" value="QTN34960.1"/>
    <property type="molecule type" value="Genomic_DNA"/>
</dbReference>
<reference evidence="6" key="1">
    <citation type="submission" date="2020-07" db="EMBL/GenBank/DDBJ databases">
        <title>Genome sequences of bacteria associated with the marine, planktonic diatom Thalassiosira profunda strain ECT2AJA-044.</title>
        <authorList>
            <person name="Gargas C.B."/>
            <person name="Roberts W.R."/>
            <person name="Alverson A.J."/>
        </authorList>
    </citation>
    <scope>NUCLEOTIDE SEQUENCE</scope>
    <source>
        <strain evidence="6">ECT2AJA-044</strain>
    </source>
</reference>
<dbReference type="RefSeq" id="WP_209355645.1">
    <property type="nucleotide sequence ID" value="NZ_CP060010.1"/>
</dbReference>
<evidence type="ECO:0000256" key="2">
    <source>
        <dbReference type="ARBA" id="ARBA00022448"/>
    </source>
</evidence>
<gene>
    <name evidence="6" type="ORF">HZ995_10690</name>
</gene>
<dbReference type="Proteomes" id="UP000665026">
    <property type="component" value="Chromosome"/>
</dbReference>
<evidence type="ECO:0000256" key="3">
    <source>
        <dbReference type="ARBA" id="ARBA00022475"/>
    </source>
</evidence>
<evidence type="ECO:0000256" key="5">
    <source>
        <dbReference type="ARBA" id="ARBA00023136"/>
    </source>
</evidence>